<evidence type="ECO:0000313" key="4">
    <source>
        <dbReference type="Proteomes" id="UP001595799"/>
    </source>
</evidence>
<feature type="transmembrane region" description="Helical" evidence="1">
    <location>
        <begin position="353"/>
        <end position="374"/>
    </location>
</feature>
<feature type="transmembrane region" description="Helical" evidence="1">
    <location>
        <begin position="204"/>
        <end position="224"/>
    </location>
</feature>
<evidence type="ECO:0000259" key="2">
    <source>
        <dbReference type="Pfam" id="PF01970"/>
    </source>
</evidence>
<dbReference type="RefSeq" id="WP_382422984.1">
    <property type="nucleotide sequence ID" value="NZ_JBHSCW010000007.1"/>
</dbReference>
<proteinExistence type="predicted"/>
<gene>
    <name evidence="3" type="ORF">ACFOW6_13845</name>
</gene>
<feature type="domain" description="DUF112" evidence="2">
    <location>
        <begin position="23"/>
        <end position="438"/>
    </location>
</feature>
<feature type="transmembrane region" description="Helical" evidence="1">
    <location>
        <begin position="314"/>
        <end position="341"/>
    </location>
</feature>
<feature type="transmembrane region" description="Helical" evidence="1">
    <location>
        <begin position="144"/>
        <end position="164"/>
    </location>
</feature>
<dbReference type="Proteomes" id="UP001595799">
    <property type="component" value="Unassembled WGS sequence"/>
</dbReference>
<feature type="transmembrane region" description="Helical" evidence="1">
    <location>
        <begin position="106"/>
        <end position="132"/>
    </location>
</feature>
<accession>A0ABV8UQ04</accession>
<feature type="transmembrane region" description="Helical" evidence="1">
    <location>
        <begin position="394"/>
        <end position="422"/>
    </location>
</feature>
<dbReference type="PANTHER" id="PTHR35342">
    <property type="entry name" value="TRICARBOXYLIC TRANSPORT PROTEIN"/>
    <property type="match status" value="1"/>
</dbReference>
<feature type="transmembrane region" description="Helical" evidence="1">
    <location>
        <begin position="466"/>
        <end position="488"/>
    </location>
</feature>
<keyword evidence="4" id="KW-1185">Reference proteome</keyword>
<evidence type="ECO:0000256" key="1">
    <source>
        <dbReference type="SAM" id="Phobius"/>
    </source>
</evidence>
<keyword evidence="1" id="KW-0472">Membrane</keyword>
<protein>
    <submittedName>
        <fullName evidence="3">Tripartite tricarboxylate transporter permease</fullName>
    </submittedName>
</protein>
<organism evidence="3 4">
    <name type="scientific">Fodinicurvata halophila</name>
    <dbReference type="NCBI Taxonomy" id="1419723"/>
    <lineage>
        <taxon>Bacteria</taxon>
        <taxon>Pseudomonadati</taxon>
        <taxon>Pseudomonadota</taxon>
        <taxon>Alphaproteobacteria</taxon>
        <taxon>Rhodospirillales</taxon>
        <taxon>Rhodovibrionaceae</taxon>
        <taxon>Fodinicurvata</taxon>
    </lineage>
</organism>
<sequence length="502" mass="53105">MQGLTYFLDAIADIVTSIQILDVFWATLLGIIVGMLPGLTATLGVALMTTLTFDMESGRAILILICMYVGAIYGGSRSAILLNIPGTPANAATSMDGFPLARQGKAGSAMAIATSGSFIGSIIGILGLALVAPALAEFALDFGVYEFFWLALFGVVVAGQLTAFDDPIKGWISGFLGLFVAMIGQEGIHAVARFSYGSTDFAGGIGLLPAMVGAFGFAELLSVMRQDAYTVVQTKMDSVLSGIRSALSYKITAIRSGLIGTFMGLIPGVGEDMGAWGSYAAARHSSKEKDKFGHGSVEGLVAAETGNNSAVSGALIPVLTLAVPGSAPAAVLLAAMIIHGIRPGPMIMIESPDFVFSVVAMVFMATVAMAILGLLMTKPLLLILQVKRERLMPIIFVLCTVGAFAISSRLFDVWIMLFFGVFGFLLREMKYPMAPLILGIVLGDLLDKNLRRGLVLSDGDPTPFFLRPVSAVLWVSLLLLVVLSIPPVRRLFSRRRSKEVSS</sequence>
<comment type="caution">
    <text evidence="3">The sequence shown here is derived from an EMBL/GenBank/DDBJ whole genome shotgun (WGS) entry which is preliminary data.</text>
</comment>
<feature type="transmembrane region" description="Helical" evidence="1">
    <location>
        <begin position="23"/>
        <end position="48"/>
    </location>
</feature>
<keyword evidence="1" id="KW-1133">Transmembrane helix</keyword>
<reference evidence="4" key="1">
    <citation type="journal article" date="2019" name="Int. J. Syst. Evol. Microbiol.">
        <title>The Global Catalogue of Microorganisms (GCM) 10K type strain sequencing project: providing services to taxonomists for standard genome sequencing and annotation.</title>
        <authorList>
            <consortium name="The Broad Institute Genomics Platform"/>
            <consortium name="The Broad Institute Genome Sequencing Center for Infectious Disease"/>
            <person name="Wu L."/>
            <person name="Ma J."/>
        </authorList>
    </citation>
    <scope>NUCLEOTIDE SEQUENCE [LARGE SCALE GENOMIC DNA]</scope>
    <source>
        <strain evidence="4">CECT 8472</strain>
    </source>
</reference>
<keyword evidence="1" id="KW-0812">Transmembrane</keyword>
<dbReference type="PANTHER" id="PTHR35342:SF5">
    <property type="entry name" value="TRICARBOXYLIC TRANSPORT PROTEIN"/>
    <property type="match status" value="1"/>
</dbReference>
<dbReference type="EMBL" id="JBHSCW010000007">
    <property type="protein sequence ID" value="MFC4352630.1"/>
    <property type="molecule type" value="Genomic_DNA"/>
</dbReference>
<dbReference type="InterPro" id="IPR002823">
    <property type="entry name" value="DUF112_TM"/>
</dbReference>
<evidence type="ECO:0000313" key="3">
    <source>
        <dbReference type="EMBL" id="MFC4352630.1"/>
    </source>
</evidence>
<feature type="transmembrane region" description="Helical" evidence="1">
    <location>
        <begin position="60"/>
        <end position="86"/>
    </location>
</feature>
<dbReference type="Pfam" id="PF01970">
    <property type="entry name" value="TctA"/>
    <property type="match status" value="1"/>
</dbReference>
<name>A0ABV8UQ04_9PROT</name>